<dbReference type="Gene3D" id="3.30.1310.10">
    <property type="entry name" value="Nucleoid-associated protein YbaB-like domain"/>
    <property type="match status" value="1"/>
</dbReference>
<evidence type="ECO:0000313" key="1">
    <source>
        <dbReference type="EMBL" id="MFF3567987.1"/>
    </source>
</evidence>
<keyword evidence="2" id="KW-1185">Reference proteome</keyword>
<dbReference type="RefSeq" id="WP_157186161.1">
    <property type="nucleotide sequence ID" value="NZ_JBIAQY010000003.1"/>
</dbReference>
<dbReference type="InterPro" id="IPR004401">
    <property type="entry name" value="YbaB/EbfC"/>
</dbReference>
<reference evidence="1 2" key="1">
    <citation type="submission" date="2024-10" db="EMBL/GenBank/DDBJ databases">
        <title>The Natural Products Discovery Center: Release of the First 8490 Sequenced Strains for Exploring Actinobacteria Biosynthetic Diversity.</title>
        <authorList>
            <person name="Kalkreuter E."/>
            <person name="Kautsar S.A."/>
            <person name="Yang D."/>
            <person name="Bader C.D."/>
            <person name="Teijaro C.N."/>
            <person name="Fluegel L."/>
            <person name="Davis C.M."/>
            <person name="Simpson J.R."/>
            <person name="Lauterbach L."/>
            <person name="Steele A.D."/>
            <person name="Gui C."/>
            <person name="Meng S."/>
            <person name="Li G."/>
            <person name="Viehrig K."/>
            <person name="Ye F."/>
            <person name="Su P."/>
            <person name="Kiefer A.F."/>
            <person name="Nichols A."/>
            <person name="Cepeda A.J."/>
            <person name="Yan W."/>
            <person name="Fan B."/>
            <person name="Jiang Y."/>
            <person name="Adhikari A."/>
            <person name="Zheng C.-J."/>
            <person name="Schuster L."/>
            <person name="Cowan T.M."/>
            <person name="Smanski M.J."/>
            <person name="Chevrette M.G."/>
            <person name="De Carvalho L.P.S."/>
            <person name="Shen B."/>
        </authorList>
    </citation>
    <scope>NUCLEOTIDE SEQUENCE [LARGE SCALE GENOMIC DNA]</scope>
    <source>
        <strain evidence="1 2">NPDC002593</strain>
    </source>
</reference>
<accession>A0ABW6RVD6</accession>
<gene>
    <name evidence="1" type="ORF">ACFYXQ_09445</name>
</gene>
<dbReference type="EMBL" id="JBIAQY010000003">
    <property type="protein sequence ID" value="MFF3567987.1"/>
    <property type="molecule type" value="Genomic_DNA"/>
</dbReference>
<dbReference type="Proteomes" id="UP001601992">
    <property type="component" value="Unassembled WGS sequence"/>
</dbReference>
<organism evidence="1 2">
    <name type="scientific">Nocardia jiangxiensis</name>
    <dbReference type="NCBI Taxonomy" id="282685"/>
    <lineage>
        <taxon>Bacteria</taxon>
        <taxon>Bacillati</taxon>
        <taxon>Actinomycetota</taxon>
        <taxon>Actinomycetes</taxon>
        <taxon>Mycobacteriales</taxon>
        <taxon>Nocardiaceae</taxon>
        <taxon>Nocardia</taxon>
    </lineage>
</organism>
<dbReference type="InterPro" id="IPR036894">
    <property type="entry name" value="YbaB-like_sf"/>
</dbReference>
<dbReference type="Pfam" id="PF02575">
    <property type="entry name" value="YbaB_DNA_bd"/>
    <property type="match status" value="1"/>
</dbReference>
<sequence>MQDWERDEIRSANDGVKAAMEQVQADFDRELGEAGEVYRRLQAMKIKATSPNNLARVTVNSSGVVTEIVIADDAYRRSTPQKLTEDLNAAIHGAAQAAAQARAQVVAPIQSIVDSMPDVSEFVPGAPSLRDLQAQLSGAVDPPEQSQQSR</sequence>
<name>A0ABW6RVD6_9NOCA</name>
<evidence type="ECO:0000313" key="2">
    <source>
        <dbReference type="Proteomes" id="UP001601992"/>
    </source>
</evidence>
<protein>
    <submittedName>
        <fullName evidence="1">YbaB/EbfC family nucleoid-associated protein</fullName>
    </submittedName>
</protein>
<proteinExistence type="predicted"/>
<comment type="caution">
    <text evidence="1">The sequence shown here is derived from an EMBL/GenBank/DDBJ whole genome shotgun (WGS) entry which is preliminary data.</text>
</comment>
<dbReference type="SUPFAM" id="SSF82607">
    <property type="entry name" value="YbaB-like"/>
    <property type="match status" value="1"/>
</dbReference>